<organism evidence="2 3">
    <name type="scientific">Strongyloides papillosus</name>
    <name type="common">Intestinal threadworm</name>
    <dbReference type="NCBI Taxonomy" id="174720"/>
    <lineage>
        <taxon>Eukaryota</taxon>
        <taxon>Metazoa</taxon>
        <taxon>Ecdysozoa</taxon>
        <taxon>Nematoda</taxon>
        <taxon>Chromadorea</taxon>
        <taxon>Rhabditida</taxon>
        <taxon>Tylenchina</taxon>
        <taxon>Panagrolaimomorpha</taxon>
        <taxon>Strongyloidoidea</taxon>
        <taxon>Strongyloididae</taxon>
        <taxon>Strongyloides</taxon>
    </lineage>
</organism>
<dbReference type="AlphaFoldDB" id="A0A0N5CDR8"/>
<dbReference type="WBParaSite" id="SPAL_0001601200.1">
    <property type="protein sequence ID" value="SPAL_0001601200.1"/>
    <property type="gene ID" value="SPAL_0001601200"/>
</dbReference>
<accession>A0A0N5CDR8</accession>
<feature type="region of interest" description="Disordered" evidence="1">
    <location>
        <begin position="273"/>
        <end position="313"/>
    </location>
</feature>
<keyword evidence="2" id="KW-1185">Reference proteome</keyword>
<protein>
    <submittedName>
        <fullName evidence="3">IRS-type PTB domain-containing protein</fullName>
    </submittedName>
</protein>
<feature type="region of interest" description="Disordered" evidence="1">
    <location>
        <begin position="407"/>
        <end position="426"/>
    </location>
</feature>
<evidence type="ECO:0000313" key="2">
    <source>
        <dbReference type="Proteomes" id="UP000046392"/>
    </source>
</evidence>
<evidence type="ECO:0000256" key="1">
    <source>
        <dbReference type="SAM" id="MobiDB-lite"/>
    </source>
</evidence>
<sequence length="594" mass="69807">MVILYQGPILRLNGKKWEHAWIILNFEINFLHMLVFKDNHVKREVEKKFNFTTNGDDVRFGSTTFNIPNAPKIENDIRVHPYCYMAIETEKIVRKQSVKKVSWFSFYSTSEMFKFIRTCTLALNYINIPAPPPKSTEDSFALRHYKPEPFTPRNNWDRFYDNPPSFDANPFVNKSVSLDALHAMTQYEDYQNRNRIRSNSENNLKKLNYDVETDESSSITYQNMYTKPAPISGNSLTVLKRKKELNENSLAFVDPPRNSGRLDSLRDSRRLDLSRDSGRLDSSKNSERLDSSRNSERLDSSRDSRRPRSHVYEKITRKPTEIIPDQIPTRRSVNSNIYDKKVNEHSLSIHQRNRNSIEYSNSYLLEQIDTPPDVISVIYGTDESKKRYSPIGIDLNPILYKRMEKEDYHSTNSDSPKTFTRKNSTRKTPAQIYRVPVKVLKSDLTEPKNNEKRHSLENDEPILIATYKELNESEKVSIEEVEGKFYALPQHKHPELYNQKMINELEKVSIEEVEGKFYAIPLHKHPELYNQKMINELEEKITENKRLENNNSPKQEENFVTRTRKNSIHSIQIEDENGTQEIMKEESTIEIRYD</sequence>
<name>A0A0N5CDR8_STREA</name>
<evidence type="ECO:0000313" key="3">
    <source>
        <dbReference type="WBParaSite" id="SPAL_0001601200.1"/>
    </source>
</evidence>
<proteinExistence type="predicted"/>
<reference evidence="3" key="1">
    <citation type="submission" date="2017-02" db="UniProtKB">
        <authorList>
            <consortium name="WormBaseParasite"/>
        </authorList>
    </citation>
    <scope>IDENTIFICATION</scope>
</reference>
<dbReference type="Proteomes" id="UP000046392">
    <property type="component" value="Unplaced"/>
</dbReference>